<protein>
    <submittedName>
        <fullName evidence="1">Uncharacterized protein</fullName>
    </submittedName>
</protein>
<gene>
    <name evidence="1" type="ORF">FHS92_000661</name>
</gene>
<dbReference type="EMBL" id="JACIJP010000001">
    <property type="protein sequence ID" value="MBB6122954.1"/>
    <property type="molecule type" value="Genomic_DNA"/>
</dbReference>
<dbReference type="Proteomes" id="UP000552700">
    <property type="component" value="Unassembled WGS sequence"/>
</dbReference>
<reference evidence="1 2" key="1">
    <citation type="submission" date="2020-08" db="EMBL/GenBank/DDBJ databases">
        <title>Genomic Encyclopedia of Type Strains, Phase IV (KMG-IV): sequencing the most valuable type-strain genomes for metagenomic binning, comparative biology and taxonomic classification.</title>
        <authorList>
            <person name="Goeker M."/>
        </authorList>
    </citation>
    <scope>NUCLEOTIDE SEQUENCE [LARGE SCALE GENOMIC DNA]</scope>
    <source>
        <strain evidence="1 2">DSM 102255</strain>
    </source>
</reference>
<name>A0A841IX60_9SPHN</name>
<dbReference type="AlphaFoldDB" id="A0A841IX60"/>
<keyword evidence="2" id="KW-1185">Reference proteome</keyword>
<evidence type="ECO:0000313" key="2">
    <source>
        <dbReference type="Proteomes" id="UP000552700"/>
    </source>
</evidence>
<comment type="caution">
    <text evidence="1">The sequence shown here is derived from an EMBL/GenBank/DDBJ whole genome shotgun (WGS) entry which is preliminary data.</text>
</comment>
<proteinExistence type="predicted"/>
<organism evidence="1 2">
    <name type="scientific">Sphingobium subterraneum</name>
    <dbReference type="NCBI Taxonomy" id="627688"/>
    <lineage>
        <taxon>Bacteria</taxon>
        <taxon>Pseudomonadati</taxon>
        <taxon>Pseudomonadota</taxon>
        <taxon>Alphaproteobacteria</taxon>
        <taxon>Sphingomonadales</taxon>
        <taxon>Sphingomonadaceae</taxon>
        <taxon>Sphingobium</taxon>
    </lineage>
</organism>
<sequence length="36" mass="4137">MCLILVYGMVECDTYYKRTEAANMHEPFDKAVIHGS</sequence>
<evidence type="ECO:0000313" key="1">
    <source>
        <dbReference type="EMBL" id="MBB6122954.1"/>
    </source>
</evidence>
<accession>A0A841IX60</accession>